<dbReference type="SUPFAM" id="SSF103515">
    <property type="entry name" value="Autotransporter"/>
    <property type="match status" value="1"/>
</dbReference>
<dbReference type="InterPro" id="IPR005546">
    <property type="entry name" value="Autotransporte_beta"/>
</dbReference>
<dbReference type="NCBIfam" id="NF033175">
    <property type="entry name" value="fuso_auto_Nterm"/>
    <property type="match status" value="1"/>
</dbReference>
<evidence type="ECO:0000313" key="3">
    <source>
        <dbReference type="EMBL" id="BBM40334.1"/>
    </source>
</evidence>
<proteinExistence type="predicted"/>
<dbReference type="PROSITE" id="PS51208">
    <property type="entry name" value="AUTOTRANSPORTER"/>
    <property type="match status" value="1"/>
</dbReference>
<dbReference type="KEGG" id="lsz:JCM16776_0554"/>
<organism evidence="3 4">
    <name type="scientific">Leptotrichia shahii</name>
    <dbReference type="NCBI Taxonomy" id="157691"/>
    <lineage>
        <taxon>Bacteria</taxon>
        <taxon>Fusobacteriati</taxon>
        <taxon>Fusobacteriota</taxon>
        <taxon>Fusobacteriia</taxon>
        <taxon>Fusobacteriales</taxon>
        <taxon>Leptotrichiaceae</taxon>
        <taxon>Leptotrichia</taxon>
    </lineage>
</organism>
<dbReference type="RefSeq" id="WP_149201888.1">
    <property type="nucleotide sequence ID" value="NZ_AP019827.1"/>
</dbReference>
<dbReference type="EMBL" id="AP019827">
    <property type="protein sequence ID" value="BBM40334.1"/>
    <property type="molecule type" value="Genomic_DNA"/>
</dbReference>
<reference evidence="3 4" key="1">
    <citation type="submission" date="2019-07" db="EMBL/GenBank/DDBJ databases">
        <title>Complete Genome Sequence of Leptotrichia shahii Strain JCM 16776.</title>
        <authorList>
            <person name="Watanabe S."/>
            <person name="Cui L."/>
        </authorList>
    </citation>
    <scope>NUCLEOTIDE SEQUENCE [LARGE SCALE GENOMIC DNA]</scope>
    <source>
        <strain evidence="3 4">JCM16776</strain>
    </source>
</reference>
<gene>
    <name evidence="3" type="ORF">JCM16776_0554</name>
</gene>
<dbReference type="InterPro" id="IPR053787">
    <property type="entry name" value="Autotransptr-assoc_N"/>
</dbReference>
<protein>
    <recommendedName>
        <fullName evidence="2">Autotransporter domain-containing protein</fullName>
    </recommendedName>
</protein>
<feature type="region of interest" description="Disordered" evidence="1">
    <location>
        <begin position="2204"/>
        <end position="2229"/>
    </location>
</feature>
<dbReference type="Proteomes" id="UP000322617">
    <property type="component" value="Chromosome"/>
</dbReference>
<dbReference type="OrthoDB" id="78031at2"/>
<sequence length="2813" mass="300444">MSNNLRQIAKDLRSFVKRCKDVHYSDSLLISFLITGLLTIAPKLHADVASEQQEVTAQTYDAITDLRQSFMRARQENERSLRGAESELAQLLKQGDQVIKSPWASFQFGTGYTNNDWGTTYRGRGGKFLEYYKRDNDLTKYVFDKDKHLYGATNLNIPRNQEPNSLTINPANIHEPYKPYVPERLDNINVPKAPNLNPDPMYARTIDTSVPTQGYTPRVASITNVNSKGAGNTSWGARNTFDIAGNFRTYDGWNHTTVNNQGPGTTSTTIANGTLHNGVNYTIKGRMSDTVYANSTSYNNWWNPETEFKAHIAYSLGTPNNGDPYYTPGYNNSSTGYDDIYDRSITSWGHWNGSYGWNYDTNVTNLRNNLYSYYLNAKTESIVGTSKTYNTLTVTTVGTPPAATYYGTSAGGTNGPAYGNATDARNWALQKTIEETVGTNWYNTNSYYNNYWSSFYMAGNGDYQSGYRDTLIYNSTGSGANLTSLTGYIGEDNPGGSFAHLNNGTYTISSVDVELYNGNSTGNAGYVLSNGSASTNTMTFSGNSIVRGWGNNNGNNIAFNIQNNAGGTSSITGPVDVVFSGNNNSVYKVNNGTLASLTITNKSGTSAVGDDKLLEYNGSITGKGRIYVKGDDNIAFDNLAYVDGGSLTLGDVQMGGNNNIIVALQNSGQSAGATGVFAGDIKIQGAMSGGNSTDKHLVYNNIAILASSGQGSGVRKSFFMGNNPVTAPAVNVTDLNVGFGKYAVNSTLVYANNGTRVNVTNTANSGTITDGYDVDTSGLTRGYGVNLGVTSENTVMGYADGEFDPSLYPNSHTTTDAVNPSTVVFDAPIDMVSRNGVAYWAKNGGYVLQGYNTTNNGHSKDIPVGTARNTRAGAYNSIIAYADGQAPHTSTLYIGPSTIKINGNIIAADNLVLNASSGWTADDRKTTYNNIGALAVNGGRVLIQGATAQTSTKEDPANVNGSLIYGMGAYAKGLGSIVEFANGTDTPFDGSTATAGAAHVVSGENGALFATDYGQIKFNGIITHQNNVGLTVNDGTDTRGGRGAAAYVGTQNDHKDKSPFYVLRVSNGNNIGSISGDEAAITFNKDTTINMYDGILLNGNAYGNKYENNINGGYAISDYHKDVNNPGSGTEGDRWKAAKYRGMSKVTTEIKSNDVVIGLVNQAKDEIKWGSGQAGTSSDFLKGVAKYAGEMAAINNTATGAYAHGHADNQYQLYTKLINSQLKIDGQDVVIEDVNTTGETQYKTSVTGTKGFNDPFNDIAMESNKITVTGASISGDATHRDKGRTDKPNYQVDNVGLAMANPLYRWNNTNQSTPVWEKTKKEDSGFYVEKGAVDIYGGSNANPVTGLLVNYGTIKIGKDASNKTGLFVDHGNGIMGTDGSVLSLEKGSEIVVNGKYKAAGYAANSSVTSRSADIAPSGKNYGIVGISDTPVSYNGTDNSVSIKHEDGVIYVEGDQATGIYARNNNNADASKVVIEYTNSTAGTTGIDVRNKDVASLDAKGIGIALVNENENYADGYTNAGGTIKLKGDDNGALASFASDATVGSATKTGAGAYTGTTLAMGGNDISTGKNGIGIYAESADITLDSKKFTVQTEDNGVGLWAMDDSHIADGANHQKTFQYNYHGANDKNGFAMAFGGKNVQVTKATNDLDIKFTNNATSPVDLAYEQAKSKVAAVNGGTYKGIAGILVNTNDGADTVTNRGNIEEDSSSKTNVRAYGAVVNKGTFVNFGKIKLNDSLDAQASTLTSEDMKKVNVGIFANSTNKLDTTITNRGDITIGDSTNNKNIGSWAIYGYNVNTDSKEDGSKSKITINRNNYGIYSGDGNVNIQQTKILVGNDTVMGHVQTTSGVSTAPGAYPIDRQNGQYSNANDLLSNLDKPRELDSAIGVYIDKGSVARNINVSADMDVDRFSYGIVMAEKNGGPATNVTIGDGTYTLDASGKVSSKTATDAPTVVLASNRTAGGQVKSTAPSNPKVPEETKEQGNAVYYYSADTASRGKSWANVTMNGDYNTAYYTKGSMDNFGTIDLRSKYDVDNNNTARGYGNVGIFSANTSAPSTNYGTITTGMSDTVNMEYSAAMAAGRNHYKTDGNFDKTTEEGYIINRGTINVKEKEGIGMFATGAGSKAINYGNIHLEGESAIGMYLDRGAIGENYGEIEGNAQSLKGVVAINGGYIKNYGKINVTGSGSYGIVTDGSRFIVDANGNPTEVLESTDPRYTSTSAVTAGQTNGKGGTDLYGGTESSIEEGTSGNPKTTGVGTTITAPDIVPITKVSVDGIDTPIFNVESDAANPGDWAKNITVSSSIQTGGTRIIDLSAKNEWGNPVWEHAYKEPLSEVTSIGMYVDTSGVRYTNPIDGIQNLPKLGKVDLYFGPEATLYTNSKAIRIGDKVDENGNVTKSNILKPFNDSLSRLPGGAKVNVLSASLTWQVLAKLDSNNQLSEIYMSKVPYHSFAYDDDKSLVNFTNNLDNIYEIAKPESAEKVIFNKLNSLGNGEGHILAQAFDQMRGHIYGGVQQRIKATSDILGGEINGLRSESNGSKDSNKFKAFGQRNEYKTDTAGMPDWYSNAGGFAFVHEDETVRLGQSSGWYAGVVNNYYTFKDLSKSYENQAMAKFGAFKSIPLDSNGTFVLSIGGDGFIGRNDMKRRFWVIDQQFRAKSSYYSYGAGLNAGLEKAFVVNDGFSIVPNLGIRAEYGRFSSIHENGDMALNVKSDDYISVKPSAGIDFRYSQPVFDNSILTAVLGFRYENEIGKLYDVENEARIVGAWTDYFGIRGDKEDKRGNFKSDLKLGLDNGRFGFNINTGYDTKGHNFKAGLGLKVLY</sequence>
<dbReference type="InterPro" id="IPR036709">
    <property type="entry name" value="Autotransporte_beta_dom_sf"/>
</dbReference>
<feature type="compositionally biased region" description="Polar residues" evidence="1">
    <location>
        <begin position="2210"/>
        <end position="2223"/>
    </location>
</feature>
<evidence type="ECO:0000256" key="1">
    <source>
        <dbReference type="SAM" id="MobiDB-lite"/>
    </source>
</evidence>
<evidence type="ECO:0000313" key="4">
    <source>
        <dbReference type="Proteomes" id="UP000322617"/>
    </source>
</evidence>
<evidence type="ECO:0000259" key="2">
    <source>
        <dbReference type="PROSITE" id="PS51208"/>
    </source>
</evidence>
<feature type="domain" description="Autotransporter" evidence="2">
    <location>
        <begin position="2524"/>
        <end position="2813"/>
    </location>
</feature>
<accession>A0A510JM52</accession>
<keyword evidence="4" id="KW-1185">Reference proteome</keyword>
<name>A0A510JM52_9FUSO</name>